<dbReference type="InterPro" id="IPR005955">
    <property type="entry name" value="GST_Zeta"/>
</dbReference>
<keyword evidence="4" id="KW-0413">Isomerase</keyword>
<comment type="caution">
    <text evidence="4">The sequence shown here is derived from an EMBL/GenBank/DDBJ whole genome shotgun (WGS) entry which is preliminary data.</text>
</comment>
<dbReference type="InterPro" id="IPR036282">
    <property type="entry name" value="Glutathione-S-Trfase_C_sf"/>
</dbReference>
<gene>
    <name evidence="4" type="primary">maiA</name>
    <name evidence="4" type="ORF">FE810_10370</name>
</gene>
<dbReference type="PANTHER" id="PTHR42673:SF21">
    <property type="entry name" value="GLUTATHIONE S-TRANSFERASE YFCF"/>
    <property type="match status" value="1"/>
</dbReference>
<dbReference type="Proteomes" id="UP000307790">
    <property type="component" value="Unassembled WGS sequence"/>
</dbReference>
<dbReference type="InterPro" id="IPR034333">
    <property type="entry name" value="GST_Zeta_N"/>
</dbReference>
<dbReference type="OrthoDB" id="509852at2"/>
<accession>A0A5R9IHZ2</accession>
<dbReference type="InterPro" id="IPR004046">
    <property type="entry name" value="GST_C"/>
</dbReference>
<dbReference type="EC" id="5.2.1.2" evidence="4"/>
<dbReference type="Gene3D" id="3.40.30.10">
    <property type="entry name" value="Glutaredoxin"/>
    <property type="match status" value="1"/>
</dbReference>
<dbReference type="CDD" id="cd03191">
    <property type="entry name" value="GST_C_Zeta"/>
    <property type="match status" value="1"/>
</dbReference>
<dbReference type="Pfam" id="PF14497">
    <property type="entry name" value="GST_C_3"/>
    <property type="match status" value="1"/>
</dbReference>
<dbReference type="CDD" id="cd03042">
    <property type="entry name" value="GST_N_Zeta"/>
    <property type="match status" value="1"/>
</dbReference>
<dbReference type="GO" id="GO:0004364">
    <property type="term" value="F:glutathione transferase activity"/>
    <property type="evidence" value="ECO:0007669"/>
    <property type="project" value="TreeGrafter"/>
</dbReference>
<dbReference type="InterPro" id="IPR010987">
    <property type="entry name" value="Glutathione-S-Trfase_C-like"/>
</dbReference>
<dbReference type="InterPro" id="IPR036249">
    <property type="entry name" value="Thioredoxin-like_sf"/>
</dbReference>
<proteinExistence type="inferred from homology"/>
<dbReference type="InterPro" id="IPR034330">
    <property type="entry name" value="GST_Zeta_C"/>
</dbReference>
<dbReference type="NCBIfam" id="TIGR01262">
    <property type="entry name" value="maiA"/>
    <property type="match status" value="1"/>
</dbReference>
<dbReference type="InterPro" id="IPR040079">
    <property type="entry name" value="Glutathione_S-Trfase"/>
</dbReference>
<dbReference type="SUPFAM" id="SSF47616">
    <property type="entry name" value="GST C-terminal domain-like"/>
    <property type="match status" value="1"/>
</dbReference>
<protein>
    <submittedName>
        <fullName evidence="4">Maleylacetoacetate isomerase</fullName>
        <ecNumber evidence="4">5.2.1.2</ecNumber>
    </submittedName>
</protein>
<dbReference type="PANTHER" id="PTHR42673">
    <property type="entry name" value="MALEYLACETOACETATE ISOMERASE"/>
    <property type="match status" value="1"/>
</dbReference>
<dbReference type="GO" id="GO:0006749">
    <property type="term" value="P:glutathione metabolic process"/>
    <property type="evidence" value="ECO:0007669"/>
    <property type="project" value="TreeGrafter"/>
</dbReference>
<evidence type="ECO:0000313" key="4">
    <source>
        <dbReference type="EMBL" id="TLU64912.1"/>
    </source>
</evidence>
<dbReference type="GO" id="GO:0016034">
    <property type="term" value="F:maleylacetoacetate isomerase activity"/>
    <property type="evidence" value="ECO:0007669"/>
    <property type="project" value="UniProtKB-EC"/>
</dbReference>
<organism evidence="4 5">
    <name type="scientific">Thalassotalea litorea</name>
    <dbReference type="NCBI Taxonomy" id="2020715"/>
    <lineage>
        <taxon>Bacteria</taxon>
        <taxon>Pseudomonadati</taxon>
        <taxon>Pseudomonadota</taxon>
        <taxon>Gammaproteobacteria</taxon>
        <taxon>Alteromonadales</taxon>
        <taxon>Colwelliaceae</taxon>
        <taxon>Thalassotalea</taxon>
    </lineage>
</organism>
<feature type="domain" description="GST N-terminal" evidence="2">
    <location>
        <begin position="1"/>
        <end position="82"/>
    </location>
</feature>
<dbReference type="EMBL" id="VCBC01000009">
    <property type="protein sequence ID" value="TLU64912.1"/>
    <property type="molecule type" value="Genomic_DNA"/>
</dbReference>
<dbReference type="GO" id="GO:0005737">
    <property type="term" value="C:cytoplasm"/>
    <property type="evidence" value="ECO:0007669"/>
    <property type="project" value="InterPro"/>
</dbReference>
<sequence length="213" mass="24204">MSLYGYWRSSAAYRVRIALNLKQIEHELISVHLVKDGGQQHSDSYKLLNPSELVPTLVDGDFKLNQSMAILDYLEQKFPQPALYPDSLQARSQVQALANDIACDLHPLNNLRVLTYLAEDLSATPEQKQRWYAHWVDVGFTAFEKRLQKTAGNYCFGNTVTMADLCLIPQVYNAKRFNVDLSRFPLITKVDDNCQKLAAFNQALPEHQPDSSV</sequence>
<dbReference type="GO" id="GO:0006559">
    <property type="term" value="P:L-phenylalanine catabolic process"/>
    <property type="evidence" value="ECO:0007669"/>
    <property type="project" value="TreeGrafter"/>
</dbReference>
<dbReference type="Gene3D" id="1.20.1050.10">
    <property type="match status" value="1"/>
</dbReference>
<dbReference type="AlphaFoldDB" id="A0A5R9IHZ2"/>
<evidence type="ECO:0000256" key="1">
    <source>
        <dbReference type="ARBA" id="ARBA00010007"/>
    </source>
</evidence>
<dbReference type="PROSITE" id="PS50405">
    <property type="entry name" value="GST_CTER"/>
    <property type="match status" value="1"/>
</dbReference>
<evidence type="ECO:0000259" key="2">
    <source>
        <dbReference type="PROSITE" id="PS50404"/>
    </source>
</evidence>
<dbReference type="Pfam" id="PF13417">
    <property type="entry name" value="GST_N_3"/>
    <property type="match status" value="1"/>
</dbReference>
<comment type="similarity">
    <text evidence="1">Belongs to the GST superfamily. Zeta family.</text>
</comment>
<name>A0A5R9IHZ2_9GAMM</name>
<dbReference type="InterPro" id="IPR004045">
    <property type="entry name" value="Glutathione_S-Trfase_N"/>
</dbReference>
<evidence type="ECO:0000259" key="3">
    <source>
        <dbReference type="PROSITE" id="PS50405"/>
    </source>
</evidence>
<reference evidence="4 5" key="1">
    <citation type="submission" date="2019-05" db="EMBL/GenBank/DDBJ databases">
        <title>Genome sequences of Thalassotalea litorea 1K03283.</title>
        <authorList>
            <person name="Zhang D."/>
        </authorList>
    </citation>
    <scope>NUCLEOTIDE SEQUENCE [LARGE SCALE GENOMIC DNA]</scope>
    <source>
        <strain evidence="4 5">MCCC 1K03283</strain>
    </source>
</reference>
<dbReference type="SFLD" id="SFLDG00358">
    <property type="entry name" value="Main_(cytGST)"/>
    <property type="match status" value="1"/>
</dbReference>
<dbReference type="FunFam" id="1.20.1050.10:FF:000017">
    <property type="entry name" value="Maleylacetoacetate isomerase"/>
    <property type="match status" value="1"/>
</dbReference>
<dbReference type="PROSITE" id="PS50404">
    <property type="entry name" value="GST_NTER"/>
    <property type="match status" value="1"/>
</dbReference>
<keyword evidence="5" id="KW-1185">Reference proteome</keyword>
<feature type="domain" description="GST C-terminal" evidence="3">
    <location>
        <begin position="87"/>
        <end position="213"/>
    </location>
</feature>
<dbReference type="SFLD" id="SFLDS00019">
    <property type="entry name" value="Glutathione_Transferase_(cytos"/>
    <property type="match status" value="1"/>
</dbReference>
<dbReference type="SUPFAM" id="SSF52833">
    <property type="entry name" value="Thioredoxin-like"/>
    <property type="match status" value="1"/>
</dbReference>
<dbReference type="RefSeq" id="WP_138320047.1">
    <property type="nucleotide sequence ID" value="NZ_VCBC01000009.1"/>
</dbReference>
<evidence type="ECO:0000313" key="5">
    <source>
        <dbReference type="Proteomes" id="UP000307790"/>
    </source>
</evidence>